<dbReference type="GO" id="GO:0044284">
    <property type="term" value="C:mitochondrial crista junction"/>
    <property type="evidence" value="ECO:0007669"/>
    <property type="project" value="TreeGrafter"/>
</dbReference>
<dbReference type="GO" id="GO:0061617">
    <property type="term" value="C:MICOS complex"/>
    <property type="evidence" value="ECO:0007669"/>
    <property type="project" value="UniProtKB-UniRule"/>
</dbReference>
<keyword evidence="1" id="KW-0472">Membrane</keyword>
<dbReference type="GeneID" id="5856421"/>
<dbReference type="OrthoDB" id="2399148at2759"/>
<comment type="subcellular location">
    <subcellularLocation>
        <location evidence="1">Mitochondrion inner membrane</location>
    </subcellularLocation>
</comment>
<sequence>MNSLIAKDETVTPNGLYVGVVTLASIVFTRHGSFPIRWAVPPVVLLASMKYFLPHTTQNIGEYYETKEQSYAPSFSKARREQWDRARQFWFTGMDHMQMTRERVSDTFASGLHDIEQSTGLKLSSLWHNRFASSPSSASSNELPATHEHTSSKKLV</sequence>
<dbReference type="PANTHER" id="PTHR28268:SF1">
    <property type="entry name" value="MICOS SUBUNIT MIC26"/>
    <property type="match status" value="1"/>
</dbReference>
<evidence type="ECO:0000313" key="4">
    <source>
        <dbReference type="Proteomes" id="UP000008837"/>
    </source>
</evidence>
<dbReference type="STRING" id="425265.A8PUK8"/>
<protein>
    <recommendedName>
        <fullName evidence="1">MICOS complex subunit</fullName>
    </recommendedName>
</protein>
<dbReference type="KEGG" id="mgl:MGL_0708"/>
<dbReference type="InterPro" id="IPR019166">
    <property type="entry name" value="MIC26/MIC27"/>
</dbReference>
<dbReference type="Proteomes" id="UP000008837">
    <property type="component" value="Unassembled WGS sequence"/>
</dbReference>
<feature type="region of interest" description="Disordered" evidence="2">
    <location>
        <begin position="134"/>
        <end position="156"/>
    </location>
</feature>
<reference evidence="3 4" key="1">
    <citation type="journal article" date="2007" name="Proc. Natl. Acad. Sci. U.S.A.">
        <title>Dandruff-associated Malassezia genomes reveal convergent and divergent virulence traits shared with plant and human fungal pathogens.</title>
        <authorList>
            <person name="Xu J."/>
            <person name="Saunders C.W."/>
            <person name="Hu P."/>
            <person name="Grant R.A."/>
            <person name="Boekhout T."/>
            <person name="Kuramae E.E."/>
            <person name="Kronstad J.W."/>
            <person name="Deangelis Y.M."/>
            <person name="Reeder N.L."/>
            <person name="Johnstone K.R."/>
            <person name="Leland M."/>
            <person name="Fieno A.M."/>
            <person name="Begley W.M."/>
            <person name="Sun Y."/>
            <person name="Lacey M.P."/>
            <person name="Chaudhary T."/>
            <person name="Keough T."/>
            <person name="Chu L."/>
            <person name="Sears R."/>
            <person name="Yuan B."/>
            <person name="Dawson T.L.Jr."/>
        </authorList>
    </citation>
    <scope>NUCLEOTIDE SEQUENCE [LARGE SCALE GENOMIC DNA]</scope>
    <source>
        <strain evidence="4">ATCC MYA-4612 / CBS 7966</strain>
    </source>
</reference>
<organism evidence="3 4">
    <name type="scientific">Malassezia globosa (strain ATCC MYA-4612 / CBS 7966)</name>
    <name type="common">Dandruff-associated fungus</name>
    <dbReference type="NCBI Taxonomy" id="425265"/>
    <lineage>
        <taxon>Eukaryota</taxon>
        <taxon>Fungi</taxon>
        <taxon>Dikarya</taxon>
        <taxon>Basidiomycota</taxon>
        <taxon>Ustilaginomycotina</taxon>
        <taxon>Malasseziomycetes</taxon>
        <taxon>Malasseziales</taxon>
        <taxon>Malasseziaceae</taxon>
        <taxon>Malassezia</taxon>
    </lineage>
</organism>
<comment type="caution">
    <text evidence="3">The sequence shown here is derived from an EMBL/GenBank/DDBJ whole genome shotgun (WGS) entry which is preliminary data.</text>
</comment>
<keyword evidence="1" id="KW-0496">Mitochondrion</keyword>
<dbReference type="GO" id="GO:0042407">
    <property type="term" value="P:cristae formation"/>
    <property type="evidence" value="ECO:0007669"/>
    <property type="project" value="InterPro"/>
</dbReference>
<dbReference type="Pfam" id="PF09769">
    <property type="entry name" value="ApoO"/>
    <property type="match status" value="1"/>
</dbReference>
<evidence type="ECO:0000256" key="1">
    <source>
        <dbReference type="RuleBase" id="RU363021"/>
    </source>
</evidence>
<dbReference type="InParanoid" id="A8PUK8"/>
<evidence type="ECO:0000256" key="2">
    <source>
        <dbReference type="SAM" id="MobiDB-lite"/>
    </source>
</evidence>
<dbReference type="PANTHER" id="PTHR28268">
    <property type="entry name" value="MICOS SUBUNIT MIC26"/>
    <property type="match status" value="1"/>
</dbReference>
<dbReference type="RefSeq" id="XP_001732115.1">
    <property type="nucleotide sequence ID" value="XM_001732063.1"/>
</dbReference>
<keyword evidence="1" id="KW-0999">Mitochondrion inner membrane</keyword>
<proteinExistence type="predicted"/>
<gene>
    <name evidence="3" type="ORF">MGL_0708</name>
</gene>
<dbReference type="VEuPathDB" id="FungiDB:MGL_0708"/>
<dbReference type="EMBL" id="AAYY01000002">
    <property type="protein sequence ID" value="EDP44901.1"/>
    <property type="molecule type" value="Genomic_DNA"/>
</dbReference>
<accession>A8PUK8</accession>
<name>A8PUK8_MALGO</name>
<keyword evidence="4" id="KW-1185">Reference proteome</keyword>
<evidence type="ECO:0000313" key="3">
    <source>
        <dbReference type="EMBL" id="EDP44901.1"/>
    </source>
</evidence>
<dbReference type="AlphaFoldDB" id="A8PUK8"/>
<dbReference type="InterPro" id="IPR033181">
    <property type="entry name" value="Mic26_fungi"/>
</dbReference>
<comment type="subunit">
    <text evidence="1">Component of the mitochondrial contact site and cristae organizing system (MICOS) complex.</text>
</comment>
<feature type="compositionally biased region" description="Basic and acidic residues" evidence="2">
    <location>
        <begin position="145"/>
        <end position="156"/>
    </location>
</feature>
<comment type="function">
    <text evidence="1">Component of the MICOS complex, a large protein complex of the mitochondrial inner membrane that plays crucial roles in the maintenance of crista junctions, inner membrane architecture, and formation of contact sites to the outer membrane.</text>
</comment>